<protein>
    <submittedName>
        <fullName evidence="2">Uncharacterized protein</fullName>
    </submittedName>
</protein>
<comment type="caution">
    <text evidence="2">The sequence shown here is derived from an EMBL/GenBank/DDBJ whole genome shotgun (WGS) entry which is preliminary data.</text>
</comment>
<sequence length="167" mass="17832">MVMIEWDRNVFVEWHPGHGIYCPSTRTPGHKVNLRDSQNQKLVMPPPAWLPLPSSVSLAHRFTFEPGPSSLSPLPELPAASPSWAASPASPAPLAAAALWPPASRAPGIAQQDAEGRRSQAAWRSQEWRGSWLSSGAATARAMDCGKGVGKKRQRPGSSETPVLAAG</sequence>
<evidence type="ECO:0000313" key="3">
    <source>
        <dbReference type="Proteomes" id="UP001266305"/>
    </source>
</evidence>
<reference evidence="2 3" key="1">
    <citation type="submission" date="2023-05" db="EMBL/GenBank/DDBJ databases">
        <title>B98-5 Cell Line De Novo Hybrid Assembly: An Optical Mapping Approach.</title>
        <authorList>
            <person name="Kananen K."/>
            <person name="Auerbach J.A."/>
            <person name="Kautto E."/>
            <person name="Blachly J.S."/>
        </authorList>
    </citation>
    <scope>NUCLEOTIDE SEQUENCE [LARGE SCALE GENOMIC DNA]</scope>
    <source>
        <strain evidence="2">B95-8</strain>
        <tissue evidence="2">Cell line</tissue>
    </source>
</reference>
<evidence type="ECO:0000313" key="2">
    <source>
        <dbReference type="EMBL" id="KAK2093860.1"/>
    </source>
</evidence>
<feature type="region of interest" description="Disordered" evidence="1">
    <location>
        <begin position="107"/>
        <end position="167"/>
    </location>
</feature>
<gene>
    <name evidence="2" type="ORF">P7K49_027598</name>
</gene>
<dbReference type="EMBL" id="JASSZA010000014">
    <property type="protein sequence ID" value="KAK2093860.1"/>
    <property type="molecule type" value="Genomic_DNA"/>
</dbReference>
<accession>A0ABQ9UA30</accession>
<proteinExistence type="predicted"/>
<name>A0ABQ9UA30_SAGOE</name>
<organism evidence="2 3">
    <name type="scientific">Saguinus oedipus</name>
    <name type="common">Cotton-top tamarin</name>
    <name type="synonym">Oedipomidas oedipus</name>
    <dbReference type="NCBI Taxonomy" id="9490"/>
    <lineage>
        <taxon>Eukaryota</taxon>
        <taxon>Metazoa</taxon>
        <taxon>Chordata</taxon>
        <taxon>Craniata</taxon>
        <taxon>Vertebrata</taxon>
        <taxon>Euteleostomi</taxon>
        <taxon>Mammalia</taxon>
        <taxon>Eutheria</taxon>
        <taxon>Euarchontoglires</taxon>
        <taxon>Primates</taxon>
        <taxon>Haplorrhini</taxon>
        <taxon>Platyrrhini</taxon>
        <taxon>Cebidae</taxon>
        <taxon>Callitrichinae</taxon>
        <taxon>Saguinus</taxon>
    </lineage>
</organism>
<dbReference type="Proteomes" id="UP001266305">
    <property type="component" value="Unassembled WGS sequence"/>
</dbReference>
<evidence type="ECO:0000256" key="1">
    <source>
        <dbReference type="SAM" id="MobiDB-lite"/>
    </source>
</evidence>
<keyword evidence="3" id="KW-1185">Reference proteome</keyword>